<keyword evidence="2" id="KW-0808">Transferase</keyword>
<dbReference type="InterPro" id="IPR036038">
    <property type="entry name" value="Aminotransferase-like"/>
</dbReference>
<dbReference type="PANTHER" id="PTHR42743">
    <property type="entry name" value="AMINO-ACID AMINOTRANSFERASE"/>
    <property type="match status" value="1"/>
</dbReference>
<evidence type="ECO:0000256" key="1">
    <source>
        <dbReference type="ARBA" id="ARBA00009320"/>
    </source>
</evidence>
<name>A0A941GSI0_9CHRO</name>
<dbReference type="Gene3D" id="3.20.10.10">
    <property type="entry name" value="D-amino Acid Aminotransferase, subunit A, domain 2"/>
    <property type="match status" value="1"/>
</dbReference>
<gene>
    <name evidence="2" type="ORF">DSM107014_14265</name>
</gene>
<dbReference type="EMBL" id="JADQBC010000103">
    <property type="protein sequence ID" value="MBR8829039.1"/>
    <property type="molecule type" value="Genomic_DNA"/>
</dbReference>
<dbReference type="InterPro" id="IPR001544">
    <property type="entry name" value="Aminotrans_IV"/>
</dbReference>
<accession>A0A941GSI0</accession>
<dbReference type="Pfam" id="PF01063">
    <property type="entry name" value="Aminotran_4"/>
    <property type="match status" value="1"/>
</dbReference>
<dbReference type="PANTHER" id="PTHR42743:SF11">
    <property type="entry name" value="AMINODEOXYCHORISMATE LYASE"/>
    <property type="match status" value="1"/>
</dbReference>
<protein>
    <submittedName>
        <fullName evidence="2">Aminotransferase class IV</fullName>
    </submittedName>
</protein>
<dbReference type="InterPro" id="IPR050571">
    <property type="entry name" value="Class-IV_PLP-Dep_Aminotrnsfr"/>
</dbReference>
<dbReference type="SUPFAM" id="SSF56752">
    <property type="entry name" value="D-aminoacid aminotransferase-like PLP-dependent enzymes"/>
    <property type="match status" value="1"/>
</dbReference>
<proteinExistence type="inferred from homology"/>
<comment type="similarity">
    <text evidence="1">Belongs to the class-IV pyridoxal-phosphate-dependent aminotransferase family.</text>
</comment>
<comment type="caution">
    <text evidence="2">The sequence shown here is derived from an EMBL/GenBank/DDBJ whole genome shotgun (WGS) entry which is preliminary data.</text>
</comment>
<organism evidence="2 3">
    <name type="scientific">Gomphosphaeria aponina SAG 52.96 = DSM 107014</name>
    <dbReference type="NCBI Taxonomy" id="1521640"/>
    <lineage>
        <taxon>Bacteria</taxon>
        <taxon>Bacillati</taxon>
        <taxon>Cyanobacteriota</taxon>
        <taxon>Cyanophyceae</taxon>
        <taxon>Oscillatoriophycideae</taxon>
        <taxon>Chroococcales</taxon>
        <taxon>Gomphosphaeriaceae</taxon>
        <taxon>Gomphosphaeria</taxon>
    </lineage>
</organism>
<dbReference type="GO" id="GO:0008483">
    <property type="term" value="F:transaminase activity"/>
    <property type="evidence" value="ECO:0007669"/>
    <property type="project" value="UniProtKB-KW"/>
</dbReference>
<dbReference type="InterPro" id="IPR043131">
    <property type="entry name" value="BCAT-like_N"/>
</dbReference>
<dbReference type="GO" id="GO:0005829">
    <property type="term" value="C:cytosol"/>
    <property type="evidence" value="ECO:0007669"/>
    <property type="project" value="TreeGrafter"/>
</dbReference>
<keyword evidence="2" id="KW-0032">Aminotransferase</keyword>
<sequence length="263" mass="29617">MNQKFWYNGNLIEGDTLELNISDPAFIYGATVFTTLRVYNKSLSHPLTQWEAHCLRLQISLETFEWQFPNRQSLQTGATSLLPYFPVLRITIFPDGRELITSRSLPANLTQRQEEGIAATLAPNKLQRSLPGQKTGNYLGAYLALQQAQKFGASEAILVDHQGNFLETSTGNLWGYKNPYWYTPSLATGILPGISRQLCLSKLNAAKENIWTPDFIKNLEAIAYTNCAVEVIPIHTIILPETQLKFNPKHPALNQLRACFFVS</sequence>
<reference evidence="2" key="1">
    <citation type="submission" date="2021-02" db="EMBL/GenBank/DDBJ databases">
        <title>Metagenome analyses of Stigonema ocellatum DSM 106950, Chlorogloea purpurea SAG 13.99 and Gomphosphaeria aponina DSM 107014.</title>
        <authorList>
            <person name="Marter P."/>
            <person name="Huang S."/>
        </authorList>
    </citation>
    <scope>NUCLEOTIDE SEQUENCE</scope>
    <source>
        <strain evidence="2">JP213</strain>
    </source>
</reference>
<evidence type="ECO:0000313" key="3">
    <source>
        <dbReference type="Proteomes" id="UP000767446"/>
    </source>
</evidence>
<dbReference type="Proteomes" id="UP000767446">
    <property type="component" value="Unassembled WGS sequence"/>
</dbReference>
<dbReference type="AlphaFoldDB" id="A0A941GSI0"/>
<evidence type="ECO:0000313" key="2">
    <source>
        <dbReference type="EMBL" id="MBR8829039.1"/>
    </source>
</evidence>
<dbReference type="GO" id="GO:0046394">
    <property type="term" value="P:carboxylic acid biosynthetic process"/>
    <property type="evidence" value="ECO:0007669"/>
    <property type="project" value="UniProtKB-ARBA"/>
</dbReference>
<dbReference type="Gene3D" id="3.30.470.10">
    <property type="match status" value="1"/>
</dbReference>
<dbReference type="InterPro" id="IPR043132">
    <property type="entry name" value="BCAT-like_C"/>
</dbReference>